<evidence type="ECO:0000256" key="1">
    <source>
        <dbReference type="SAM" id="Phobius"/>
    </source>
</evidence>
<dbReference type="Proteomes" id="UP000639606">
    <property type="component" value="Unassembled WGS sequence"/>
</dbReference>
<name>A0A918EEC4_9PSEU</name>
<reference evidence="2" key="1">
    <citation type="journal article" date="2014" name="Int. J. Syst. Evol. Microbiol.">
        <title>Complete genome sequence of Corynebacterium casei LMG S-19264T (=DSM 44701T), isolated from a smear-ripened cheese.</title>
        <authorList>
            <consortium name="US DOE Joint Genome Institute (JGI-PGF)"/>
            <person name="Walter F."/>
            <person name="Albersmeier A."/>
            <person name="Kalinowski J."/>
            <person name="Ruckert C."/>
        </authorList>
    </citation>
    <scope>NUCLEOTIDE SEQUENCE</scope>
    <source>
        <strain evidence="2">JCM 3313</strain>
    </source>
</reference>
<keyword evidence="1" id="KW-0472">Membrane</keyword>
<keyword evidence="3" id="KW-1185">Reference proteome</keyword>
<keyword evidence="1" id="KW-1133">Transmembrane helix</keyword>
<gene>
    <name evidence="2" type="ORF">GCM10010185_29650</name>
</gene>
<dbReference type="AlphaFoldDB" id="A0A918EEC4"/>
<reference evidence="2" key="2">
    <citation type="submission" date="2020-09" db="EMBL/GenBank/DDBJ databases">
        <authorList>
            <person name="Sun Q."/>
            <person name="Ohkuma M."/>
        </authorList>
    </citation>
    <scope>NUCLEOTIDE SEQUENCE</scope>
    <source>
        <strain evidence="2">JCM 3313</strain>
    </source>
</reference>
<sequence>MERPARAPRRRLLARIAAAFVLVVAISTAVVIRQHQVPAAQQQASAGGLIGDERTADPCALIDEEELSRFGTVRVVTDYGNFNRCDALVHVGAKEPVDIEIQLITRASRTVQGQPLEVVEEPLRSNECDRTVVADERYAVRVSAKLDNPPLDLCPLADAAAATVLEVLRGGQIPRRATPFPEDSLARVDACALLDDEVLTAVAGVNGGSALNVFGNWACKWRSTTGGLGINLRYDQHSADEVPKGELTRLEDGRVVYVWLDTDSSKSCTIHVPHLPASPAKRAYLDVLVLTVQGDRSGEEYCLEAKILAAAAAKKLPS</sequence>
<comment type="caution">
    <text evidence="2">The sequence shown here is derived from an EMBL/GenBank/DDBJ whole genome shotgun (WGS) entry which is preliminary data.</text>
</comment>
<accession>A0A918EEC4</accession>
<keyword evidence="1" id="KW-0812">Transmembrane</keyword>
<organism evidence="2 3">
    <name type="scientific">Saccharothrix coeruleofusca</name>
    <dbReference type="NCBI Taxonomy" id="33919"/>
    <lineage>
        <taxon>Bacteria</taxon>
        <taxon>Bacillati</taxon>
        <taxon>Actinomycetota</taxon>
        <taxon>Actinomycetes</taxon>
        <taxon>Pseudonocardiales</taxon>
        <taxon>Pseudonocardiaceae</taxon>
        <taxon>Saccharothrix</taxon>
    </lineage>
</organism>
<evidence type="ECO:0000313" key="2">
    <source>
        <dbReference type="EMBL" id="GGP55169.1"/>
    </source>
</evidence>
<protein>
    <submittedName>
        <fullName evidence="2">Uncharacterized protein</fullName>
    </submittedName>
</protein>
<proteinExistence type="predicted"/>
<evidence type="ECO:0000313" key="3">
    <source>
        <dbReference type="Proteomes" id="UP000639606"/>
    </source>
</evidence>
<dbReference type="EMBL" id="BMRG01000004">
    <property type="protein sequence ID" value="GGP55169.1"/>
    <property type="molecule type" value="Genomic_DNA"/>
</dbReference>
<feature type="transmembrane region" description="Helical" evidence="1">
    <location>
        <begin position="12"/>
        <end position="32"/>
    </location>
</feature>